<feature type="domain" description="AB hydrolase-1" evidence="2">
    <location>
        <begin position="310"/>
        <end position="589"/>
    </location>
</feature>
<dbReference type="InterPro" id="IPR052898">
    <property type="entry name" value="ACAD10-like"/>
</dbReference>
<dbReference type="InterPro" id="IPR029058">
    <property type="entry name" value="AB_hydrolase_fold"/>
</dbReference>
<dbReference type="InterPro" id="IPR011945">
    <property type="entry name" value="HAD-SF_ppase_IA/epoxid_hydro_N"/>
</dbReference>
<dbReference type="PRINTS" id="PR00412">
    <property type="entry name" value="EPOXHYDRLASE"/>
</dbReference>
<proteinExistence type="predicted"/>
<keyword evidence="1" id="KW-0007">Acetylation</keyword>
<dbReference type="AlphaFoldDB" id="A0A9Q1BK96"/>
<dbReference type="GO" id="GO:0016787">
    <property type="term" value="F:hydrolase activity"/>
    <property type="evidence" value="ECO:0007669"/>
    <property type="project" value="UniProtKB-KW"/>
</dbReference>
<dbReference type="SFLD" id="SFLDG01129">
    <property type="entry name" value="C1.5:_HAD__Beta-PGM__Phosphata"/>
    <property type="match status" value="1"/>
</dbReference>
<gene>
    <name evidence="3" type="ORF">HOLleu_30147</name>
</gene>
<dbReference type="InterPro" id="IPR023198">
    <property type="entry name" value="PGP-like_dom2"/>
</dbReference>
<evidence type="ECO:0000256" key="1">
    <source>
        <dbReference type="ARBA" id="ARBA00022990"/>
    </source>
</evidence>
<protein>
    <submittedName>
        <fullName evidence="3">Bifunctional epoxide hydrolase 2</fullName>
    </submittedName>
</protein>
<dbReference type="NCBIfam" id="TIGR02247">
    <property type="entry name" value="HAD-1A3-hyp"/>
    <property type="match status" value="1"/>
</dbReference>
<organism evidence="3 4">
    <name type="scientific">Holothuria leucospilota</name>
    <name type="common">Black long sea cucumber</name>
    <name type="synonym">Mertensiothuria leucospilota</name>
    <dbReference type="NCBI Taxonomy" id="206669"/>
    <lineage>
        <taxon>Eukaryota</taxon>
        <taxon>Metazoa</taxon>
        <taxon>Echinodermata</taxon>
        <taxon>Eleutherozoa</taxon>
        <taxon>Echinozoa</taxon>
        <taxon>Holothuroidea</taxon>
        <taxon>Aspidochirotacea</taxon>
        <taxon>Aspidochirotida</taxon>
        <taxon>Holothuriidae</taxon>
        <taxon>Holothuria</taxon>
    </lineage>
</organism>
<evidence type="ECO:0000313" key="3">
    <source>
        <dbReference type="EMBL" id="KAJ8028025.1"/>
    </source>
</evidence>
<dbReference type="Pfam" id="PF00702">
    <property type="entry name" value="Hydrolase"/>
    <property type="match status" value="1"/>
</dbReference>
<dbReference type="SUPFAM" id="SSF56784">
    <property type="entry name" value="HAD-like"/>
    <property type="match status" value="1"/>
</dbReference>
<dbReference type="OrthoDB" id="408373at2759"/>
<reference evidence="3" key="1">
    <citation type="submission" date="2021-10" db="EMBL/GenBank/DDBJ databases">
        <title>Tropical sea cucumber genome reveals ecological adaptation and Cuvierian tubules defense mechanism.</title>
        <authorList>
            <person name="Chen T."/>
        </authorList>
    </citation>
    <scope>NUCLEOTIDE SEQUENCE</scope>
    <source>
        <strain evidence="3">Nanhai2018</strain>
        <tissue evidence="3">Muscle</tissue>
    </source>
</reference>
<accession>A0A9Q1BK96</accession>
<sequence length="614" mass="69414">MVLHCAWQFVPRLSATLTQKILQRNTHLKASATFLNKKFDFCRVQRVKSTTTAQNMKKKAVIFDLGGVIVEQPQKALAKYGKQLSLPDFFFESVMIKGRPDNAFCKMERGELTVTQFCEAFEKECHAHAKETNIPLTSDFSGHDLFKSFSQTLPVPEIMNAIAVLKNKGMKLCLLTNNYIDDTDERGLMAAGVLNLRFLFDHVLESCRLGLRKPDPKVFQEACRRLQVQPEEAIFLDDIGPNVKSARALGISTILVKNPKEALEELKELSGVDVFQKALPIACQPGQISEGDVTTKDGVKVHFFEMGQGPPVIFCHGFPEGWYCWRRQMPALAMSGYRAIALEMKGYGESSCPPEKEEYSMDKITRDVISFMDVLGLPQATFIGHDWGGMAVWSLALHYPERTRAVGAFNTPFFPPKKDSKPLENMKKNPKAHAYQVYFQEVGVAEAELGGDLERFFKLLVRAARKEDYFPEYAGINFMTVLEKGGLLIGTPVNPPHSILYNEEELDYALQRIRKSGLRGMLNWYRNINENAEWNSRAVGRKILCPALMVTAEKDFVLTPASSRHMNPWVPNLTRGHLQCGHWSMLERPSEANQILIDWLNKVHSQKSSLMSLL</sequence>
<dbReference type="InterPro" id="IPR023214">
    <property type="entry name" value="HAD_sf"/>
</dbReference>
<comment type="caution">
    <text evidence="3">The sequence shown here is derived from an EMBL/GenBank/DDBJ whole genome shotgun (WGS) entry which is preliminary data.</text>
</comment>
<dbReference type="InterPro" id="IPR000073">
    <property type="entry name" value="AB_hydrolase_1"/>
</dbReference>
<dbReference type="EMBL" id="JAIZAY010000015">
    <property type="protein sequence ID" value="KAJ8028025.1"/>
    <property type="molecule type" value="Genomic_DNA"/>
</dbReference>
<keyword evidence="4" id="KW-1185">Reference proteome</keyword>
<dbReference type="CDD" id="cd02603">
    <property type="entry name" value="HAD_sEH-N_like"/>
    <property type="match status" value="1"/>
</dbReference>
<keyword evidence="3" id="KW-0378">Hydrolase</keyword>
<dbReference type="InterPro" id="IPR036412">
    <property type="entry name" value="HAD-like_sf"/>
</dbReference>
<evidence type="ECO:0000259" key="2">
    <source>
        <dbReference type="Pfam" id="PF00561"/>
    </source>
</evidence>
<dbReference type="Pfam" id="PF00561">
    <property type="entry name" value="Abhydrolase_1"/>
    <property type="match status" value="1"/>
</dbReference>
<dbReference type="Gene3D" id="3.40.50.1820">
    <property type="entry name" value="alpha/beta hydrolase"/>
    <property type="match status" value="1"/>
</dbReference>
<dbReference type="Gene3D" id="3.40.50.1000">
    <property type="entry name" value="HAD superfamily/HAD-like"/>
    <property type="match status" value="1"/>
</dbReference>
<dbReference type="Gene3D" id="1.10.150.240">
    <property type="entry name" value="Putative phosphatase, domain 2"/>
    <property type="match status" value="1"/>
</dbReference>
<dbReference type="PANTHER" id="PTHR47829">
    <property type="entry name" value="HYDROLASE, PUTATIVE (AFU_ORTHOLOGUE AFUA_1G12880)-RELATED"/>
    <property type="match status" value="1"/>
</dbReference>
<dbReference type="SFLD" id="SFLDS00003">
    <property type="entry name" value="Haloacid_Dehalogenase"/>
    <property type="match status" value="1"/>
</dbReference>
<dbReference type="InterPro" id="IPR000639">
    <property type="entry name" value="Epox_hydrolase-like"/>
</dbReference>
<dbReference type="InterPro" id="IPR006439">
    <property type="entry name" value="HAD-SF_hydro_IA"/>
</dbReference>
<evidence type="ECO:0000313" key="4">
    <source>
        <dbReference type="Proteomes" id="UP001152320"/>
    </source>
</evidence>
<dbReference type="SUPFAM" id="SSF53474">
    <property type="entry name" value="alpha/beta-Hydrolases"/>
    <property type="match status" value="1"/>
</dbReference>
<name>A0A9Q1BK96_HOLLE</name>
<dbReference type="FunFam" id="3.40.50.1820:FF:000067">
    <property type="entry name" value="Bifunctional epoxide hydrolase 2"/>
    <property type="match status" value="1"/>
</dbReference>
<dbReference type="PANTHER" id="PTHR47829:SF1">
    <property type="entry name" value="HAD FAMILY PHOSPHATASE"/>
    <property type="match status" value="1"/>
</dbReference>
<dbReference type="Proteomes" id="UP001152320">
    <property type="component" value="Chromosome 15"/>
</dbReference>
<dbReference type="NCBIfam" id="TIGR01509">
    <property type="entry name" value="HAD-SF-IA-v3"/>
    <property type="match status" value="1"/>
</dbReference>